<keyword evidence="2" id="KW-1185">Reference proteome</keyword>
<dbReference type="EMBL" id="VDGG01000025">
    <property type="protein sequence ID" value="TQR12963.1"/>
    <property type="molecule type" value="Genomic_DNA"/>
</dbReference>
<name>A0A544T674_9BACI</name>
<evidence type="ECO:0000313" key="1">
    <source>
        <dbReference type="EMBL" id="TQR12963.1"/>
    </source>
</evidence>
<organism evidence="1 2">
    <name type="scientific">Psychrobacillus soli</name>
    <dbReference type="NCBI Taxonomy" id="1543965"/>
    <lineage>
        <taxon>Bacteria</taxon>
        <taxon>Bacillati</taxon>
        <taxon>Bacillota</taxon>
        <taxon>Bacilli</taxon>
        <taxon>Bacillales</taxon>
        <taxon>Bacillaceae</taxon>
        <taxon>Psychrobacillus</taxon>
    </lineage>
</organism>
<dbReference type="Proteomes" id="UP000318937">
    <property type="component" value="Unassembled WGS sequence"/>
</dbReference>
<dbReference type="OrthoDB" id="2455196at2"/>
<evidence type="ECO:0000313" key="2">
    <source>
        <dbReference type="Proteomes" id="UP000318937"/>
    </source>
</evidence>
<comment type="caution">
    <text evidence="1">The sequence shown here is derived from an EMBL/GenBank/DDBJ whole genome shotgun (WGS) entry which is preliminary data.</text>
</comment>
<protein>
    <submittedName>
        <fullName evidence="1">Uncharacterized protein</fullName>
    </submittedName>
</protein>
<sequence>MMIDPSTPNPYMEIRIDGTKEYYDDVKNDIQQLVSNVVFSNTKINFQVKITRKSENDIRDEKWQPIFSAIREETDKKFDEYRGFAYSFHPEPLQIIIKTDLRESKWAWNSNKKAEQIVKYVDEIIELKREELSVEELPYEVIIRSKDNKQVD</sequence>
<gene>
    <name evidence="1" type="ORF">FG383_12850</name>
</gene>
<proteinExistence type="predicted"/>
<accession>A0A544T674</accession>
<dbReference type="AlphaFoldDB" id="A0A544T674"/>
<reference evidence="1 2" key="1">
    <citation type="submission" date="2019-05" db="EMBL/GenBank/DDBJ databases">
        <title>Psychrobacillus vulpis sp. nov., a new species isolated from feces of a red fox that inhabits in The Tablas de Daimiel Natural Park, Albacete, Spain.</title>
        <authorList>
            <person name="Rodriguez M."/>
            <person name="Reina J.C."/>
            <person name="Bejar V."/>
            <person name="Llamas I."/>
        </authorList>
    </citation>
    <scope>NUCLEOTIDE SEQUENCE [LARGE SCALE GENOMIC DNA]</scope>
    <source>
        <strain evidence="1 2">NHI-2</strain>
    </source>
</reference>